<reference evidence="2 3" key="1">
    <citation type="submission" date="2021-10" db="EMBL/GenBank/DDBJ databases">
        <title>Anaerobic single-cell dispensing facilitates the cultivation of human gut bacteria.</title>
        <authorList>
            <person name="Afrizal A."/>
        </authorList>
    </citation>
    <scope>NUCLEOTIDE SEQUENCE [LARGE SCALE GENOMIC DNA]</scope>
    <source>
        <strain evidence="2 3">CLA-AA-H270</strain>
    </source>
</reference>
<evidence type="ECO:0000313" key="2">
    <source>
        <dbReference type="EMBL" id="MCC2176845.1"/>
    </source>
</evidence>
<organism evidence="2 3">
    <name type="scientific">Agathobaculum butyriciproducens</name>
    <dbReference type="NCBI Taxonomy" id="1628085"/>
    <lineage>
        <taxon>Bacteria</taxon>
        <taxon>Bacillati</taxon>
        <taxon>Bacillota</taxon>
        <taxon>Clostridia</taxon>
        <taxon>Eubacteriales</taxon>
        <taxon>Butyricicoccaceae</taxon>
        <taxon>Agathobaculum</taxon>
    </lineage>
</organism>
<protein>
    <submittedName>
        <fullName evidence="2">Uncharacterized protein</fullName>
    </submittedName>
</protein>
<sequence length="157" mass="16287">MSKPNGILAMNPEKYREIDGVVFDEASYARHCQPKTEEAPSPETAPEASEPAQSAAPAPVFAVDPYPEGWYPADDERPPVPIMGGAVPSTAGEETVVSASGETTVIQTVCVPCGSGSGSYMTSYTTSYRTSYSGSGSGSFRFGSGSCPVGGYGLELI</sequence>
<evidence type="ECO:0000313" key="3">
    <source>
        <dbReference type="Proteomes" id="UP001298753"/>
    </source>
</evidence>
<comment type="caution">
    <text evidence="2">The sequence shown here is derived from an EMBL/GenBank/DDBJ whole genome shotgun (WGS) entry which is preliminary data.</text>
</comment>
<feature type="compositionally biased region" description="Low complexity" evidence="1">
    <location>
        <begin position="39"/>
        <end position="59"/>
    </location>
</feature>
<proteinExistence type="predicted"/>
<name>A0AAW4VZD4_9FIRM</name>
<dbReference type="GeneID" id="98660274"/>
<feature type="region of interest" description="Disordered" evidence="1">
    <location>
        <begin position="29"/>
        <end position="87"/>
    </location>
</feature>
<gene>
    <name evidence="2" type="ORF">LKD22_06850</name>
</gene>
<dbReference type="RefSeq" id="WP_227600642.1">
    <property type="nucleotide sequence ID" value="NZ_JAJEPX010000016.1"/>
</dbReference>
<dbReference type="AlphaFoldDB" id="A0AAW4VZD4"/>
<evidence type="ECO:0000256" key="1">
    <source>
        <dbReference type="SAM" id="MobiDB-lite"/>
    </source>
</evidence>
<dbReference type="EMBL" id="JAJEPX010000016">
    <property type="protein sequence ID" value="MCC2176845.1"/>
    <property type="molecule type" value="Genomic_DNA"/>
</dbReference>
<accession>A0AAW4VZD4</accession>
<dbReference type="Proteomes" id="UP001298753">
    <property type="component" value="Unassembled WGS sequence"/>
</dbReference>
<keyword evidence="3" id="KW-1185">Reference proteome</keyword>